<dbReference type="RefSeq" id="XP_039146822.1">
    <property type="nucleotide sequence ID" value="XM_039290888.1"/>
</dbReference>
<dbReference type="PANTHER" id="PTHR32343:SF29">
    <property type="entry name" value="RNA-BINDING (RRM_RBD_RNP MOTIFS) FAMILY PROTEIN"/>
    <property type="match status" value="1"/>
</dbReference>
<dbReference type="PANTHER" id="PTHR32343">
    <property type="entry name" value="SERINE/ARGININE-RICH SPLICING FACTOR"/>
    <property type="match status" value="1"/>
</dbReference>
<organism evidence="2 3">
    <name type="scientific">Dioscorea cayennensis subsp. rotundata</name>
    <name type="common">White Guinea yam</name>
    <name type="synonym">Dioscorea rotundata</name>
    <dbReference type="NCBI Taxonomy" id="55577"/>
    <lineage>
        <taxon>Eukaryota</taxon>
        <taxon>Viridiplantae</taxon>
        <taxon>Streptophyta</taxon>
        <taxon>Embryophyta</taxon>
        <taxon>Tracheophyta</taxon>
        <taxon>Spermatophyta</taxon>
        <taxon>Magnoliopsida</taxon>
        <taxon>Liliopsida</taxon>
        <taxon>Dioscoreales</taxon>
        <taxon>Dioscoreaceae</taxon>
        <taxon>Dioscorea</taxon>
    </lineage>
</organism>
<evidence type="ECO:0000256" key="1">
    <source>
        <dbReference type="SAM" id="MobiDB-lite"/>
    </source>
</evidence>
<feature type="compositionally biased region" description="Basic and acidic residues" evidence="1">
    <location>
        <begin position="170"/>
        <end position="188"/>
    </location>
</feature>
<name>A0AB40D506_DIOCR</name>
<dbReference type="AlphaFoldDB" id="A0AB40D506"/>
<reference evidence="3" key="1">
    <citation type="submission" date="2025-08" db="UniProtKB">
        <authorList>
            <consortium name="RefSeq"/>
        </authorList>
    </citation>
    <scope>IDENTIFICATION</scope>
</reference>
<dbReference type="GeneID" id="120284071"/>
<protein>
    <submittedName>
        <fullName evidence="3">Binding partner of ACD11 1-like</fullName>
    </submittedName>
</protein>
<sequence length="229" mass="24575">MKRVVTGWHVCVGAARAGGGEVGTERNILSAGSAVKKIEDIVRSMLAMGYVLGKDALNKVKSFDEQHHLTSSASATLLQPSVASLDSKIGLSEKISMGTSLITGKLKEVDKRFQVTEITKLAITATEQTATSAGSTLMSNQYVSTGASWLSSAFNKVVKAASDLSVMTQDKVDKAEEEKQENSSRERTGMVSENAQLHFDETSLDDSPTVPVSYHVEKSNHVIILLSEI</sequence>
<proteinExistence type="predicted"/>
<evidence type="ECO:0000313" key="2">
    <source>
        <dbReference type="Proteomes" id="UP001515500"/>
    </source>
</evidence>
<feature type="region of interest" description="Disordered" evidence="1">
    <location>
        <begin position="169"/>
        <end position="191"/>
    </location>
</feature>
<accession>A0AB40D506</accession>
<evidence type="ECO:0000313" key="3">
    <source>
        <dbReference type="RefSeq" id="XP_039146822.1"/>
    </source>
</evidence>
<gene>
    <name evidence="3" type="primary">LOC120284071</name>
</gene>
<dbReference type="Proteomes" id="UP001515500">
    <property type="component" value="Chromosome 19"/>
</dbReference>
<keyword evidence="2" id="KW-1185">Reference proteome</keyword>